<dbReference type="Pfam" id="PF01979">
    <property type="entry name" value="Amidohydro_1"/>
    <property type="match status" value="1"/>
</dbReference>
<dbReference type="PANTHER" id="PTHR43794:SF11">
    <property type="entry name" value="AMIDOHYDROLASE-RELATED DOMAIN-CONTAINING PROTEIN"/>
    <property type="match status" value="1"/>
</dbReference>
<gene>
    <name evidence="3" type="ORF">SAMN05661093_09945</name>
</gene>
<sequence>MTVSHTQDSVDQRDAEVGAALRAPAGRPILLAGGTVLTLDPAVGNLLGDVLIDDGRIAAVGVDLKAQAGEHAIVVDARHAIVMPGLIDSHLHAWLGQLRGISQGLDFPGYMQLVHGEVAAHYRPEDMYIGNLIAALVALDGGVTTILDNSHNARSWDHMSAAVQGLADTKIRAVHATAPPVDGSVPVPEWLTTVERLRERHFSSEGQLLTVRLMDLAPTEQVWRYARDHDLWVTTEMGAHVTNLGDLADAGLLTEKHTFNHCVALPENDWKRIGDAGAAVNLCTRSDTHFGLGQVVPPVDQALDAGITPGLSTDNETTYLSDMLAEMQHLITVHRGHTFGRVAAGEQAVQLTPRQVLEFGTLGGAANCGLSHVTGSLTPGKQADVVLLRKTDVNTSLATNAFTTVVGFANRSNIDTVFVAGRIRKWRGRLVGHDLASVLKKAADSRTYLMERAGLMADRF</sequence>
<proteinExistence type="predicted"/>
<dbReference type="SUPFAM" id="SSF51338">
    <property type="entry name" value="Composite domain of metallo-dependent hydrolases"/>
    <property type="match status" value="1"/>
</dbReference>
<keyword evidence="4" id="KW-1185">Reference proteome</keyword>
<reference evidence="3 4" key="1">
    <citation type="submission" date="2017-04" db="EMBL/GenBank/DDBJ databases">
        <authorList>
            <person name="Afonso C.L."/>
            <person name="Miller P.J."/>
            <person name="Scott M.A."/>
            <person name="Spackman E."/>
            <person name="Goraichik I."/>
            <person name="Dimitrov K.M."/>
            <person name="Suarez D.L."/>
            <person name="Swayne D.E."/>
        </authorList>
    </citation>
    <scope>NUCLEOTIDE SEQUENCE [LARGE SCALE GENOMIC DNA]</scope>
    <source>
        <strain evidence="3 4">DSM 43828</strain>
    </source>
</reference>
<accession>A0A1W2FX86</accession>
<dbReference type="Gene3D" id="3.20.20.140">
    <property type="entry name" value="Metal-dependent hydrolases"/>
    <property type="match status" value="1"/>
</dbReference>
<evidence type="ECO:0000256" key="1">
    <source>
        <dbReference type="ARBA" id="ARBA00022801"/>
    </source>
</evidence>
<dbReference type="InterPro" id="IPR050287">
    <property type="entry name" value="MTA/SAH_deaminase"/>
</dbReference>
<name>A0A1W2FX86_KIBAR</name>
<dbReference type="InterPro" id="IPR011059">
    <property type="entry name" value="Metal-dep_hydrolase_composite"/>
</dbReference>
<dbReference type="InterPro" id="IPR032466">
    <property type="entry name" value="Metal_Hydrolase"/>
</dbReference>
<dbReference type="EMBL" id="FWXV01000014">
    <property type="protein sequence ID" value="SMD26362.1"/>
    <property type="molecule type" value="Genomic_DNA"/>
</dbReference>
<dbReference type="RefSeq" id="WP_084434117.1">
    <property type="nucleotide sequence ID" value="NZ_FWXV01000014.1"/>
</dbReference>
<dbReference type="Gene3D" id="2.30.40.10">
    <property type="entry name" value="Urease, subunit C, domain 1"/>
    <property type="match status" value="1"/>
</dbReference>
<feature type="domain" description="Amidohydrolase-related" evidence="2">
    <location>
        <begin position="239"/>
        <end position="423"/>
    </location>
</feature>
<evidence type="ECO:0000259" key="2">
    <source>
        <dbReference type="Pfam" id="PF01979"/>
    </source>
</evidence>
<protein>
    <submittedName>
        <fullName evidence="3">Cytosine/adenosine deaminase</fullName>
    </submittedName>
</protein>
<dbReference type="SUPFAM" id="SSF51556">
    <property type="entry name" value="Metallo-dependent hydrolases"/>
    <property type="match status" value="1"/>
</dbReference>
<dbReference type="Proteomes" id="UP000192674">
    <property type="component" value="Unassembled WGS sequence"/>
</dbReference>
<dbReference type="InterPro" id="IPR006680">
    <property type="entry name" value="Amidohydro-rel"/>
</dbReference>
<evidence type="ECO:0000313" key="4">
    <source>
        <dbReference type="Proteomes" id="UP000192674"/>
    </source>
</evidence>
<dbReference type="PANTHER" id="PTHR43794">
    <property type="entry name" value="AMINOHYDROLASE SSNA-RELATED"/>
    <property type="match status" value="1"/>
</dbReference>
<dbReference type="OrthoDB" id="3189065at2"/>
<evidence type="ECO:0000313" key="3">
    <source>
        <dbReference type="EMBL" id="SMD26362.1"/>
    </source>
</evidence>
<keyword evidence="1" id="KW-0378">Hydrolase</keyword>
<organism evidence="3 4">
    <name type="scientific">Kibdelosporangium aridum</name>
    <dbReference type="NCBI Taxonomy" id="2030"/>
    <lineage>
        <taxon>Bacteria</taxon>
        <taxon>Bacillati</taxon>
        <taxon>Actinomycetota</taxon>
        <taxon>Actinomycetes</taxon>
        <taxon>Pseudonocardiales</taxon>
        <taxon>Pseudonocardiaceae</taxon>
        <taxon>Kibdelosporangium</taxon>
    </lineage>
</organism>
<dbReference type="GO" id="GO:0016810">
    <property type="term" value="F:hydrolase activity, acting on carbon-nitrogen (but not peptide) bonds"/>
    <property type="evidence" value="ECO:0007669"/>
    <property type="project" value="InterPro"/>
</dbReference>
<dbReference type="AlphaFoldDB" id="A0A1W2FX86"/>